<comment type="caution">
    <text evidence="1">The sequence shown here is derived from an EMBL/GenBank/DDBJ whole genome shotgun (WGS) entry which is preliminary data.</text>
</comment>
<name>A0AAN7BSH3_9PEZI</name>
<proteinExistence type="predicted"/>
<reference evidence="1" key="1">
    <citation type="journal article" date="2023" name="Mol. Phylogenet. Evol.">
        <title>Genome-scale phylogeny and comparative genomics of the fungal order Sordariales.</title>
        <authorList>
            <person name="Hensen N."/>
            <person name="Bonometti L."/>
            <person name="Westerberg I."/>
            <person name="Brannstrom I.O."/>
            <person name="Guillou S."/>
            <person name="Cros-Aarteil S."/>
            <person name="Calhoun S."/>
            <person name="Haridas S."/>
            <person name="Kuo A."/>
            <person name="Mondo S."/>
            <person name="Pangilinan J."/>
            <person name="Riley R."/>
            <person name="LaButti K."/>
            <person name="Andreopoulos B."/>
            <person name="Lipzen A."/>
            <person name="Chen C."/>
            <person name="Yan M."/>
            <person name="Daum C."/>
            <person name="Ng V."/>
            <person name="Clum A."/>
            <person name="Steindorff A."/>
            <person name="Ohm R.A."/>
            <person name="Martin F."/>
            <person name="Silar P."/>
            <person name="Natvig D.O."/>
            <person name="Lalanne C."/>
            <person name="Gautier V."/>
            <person name="Ament-Velasquez S.L."/>
            <person name="Kruys A."/>
            <person name="Hutchinson M.I."/>
            <person name="Powell A.J."/>
            <person name="Barry K."/>
            <person name="Miller A.N."/>
            <person name="Grigoriev I.V."/>
            <person name="Debuchy R."/>
            <person name="Gladieux P."/>
            <person name="Hiltunen Thoren M."/>
            <person name="Johannesson H."/>
        </authorList>
    </citation>
    <scope>NUCLEOTIDE SEQUENCE</scope>
    <source>
        <strain evidence="1">CBS 990.96</strain>
    </source>
</reference>
<evidence type="ECO:0000313" key="1">
    <source>
        <dbReference type="EMBL" id="KAK4228789.1"/>
    </source>
</evidence>
<reference evidence="1" key="2">
    <citation type="submission" date="2023-05" db="EMBL/GenBank/DDBJ databases">
        <authorList>
            <consortium name="Lawrence Berkeley National Laboratory"/>
            <person name="Steindorff A."/>
            <person name="Hensen N."/>
            <person name="Bonometti L."/>
            <person name="Westerberg I."/>
            <person name="Brannstrom I.O."/>
            <person name="Guillou S."/>
            <person name="Cros-Aarteil S."/>
            <person name="Calhoun S."/>
            <person name="Haridas S."/>
            <person name="Kuo A."/>
            <person name="Mondo S."/>
            <person name="Pangilinan J."/>
            <person name="Riley R."/>
            <person name="Labutti K."/>
            <person name="Andreopoulos B."/>
            <person name="Lipzen A."/>
            <person name="Chen C."/>
            <person name="Yanf M."/>
            <person name="Daum C."/>
            <person name="Ng V."/>
            <person name="Clum A."/>
            <person name="Ohm R."/>
            <person name="Martin F."/>
            <person name="Silar P."/>
            <person name="Natvig D."/>
            <person name="Lalanne C."/>
            <person name="Gautier V."/>
            <person name="Ament-Velasquez S.L."/>
            <person name="Kruys A."/>
            <person name="Hutchinson M.I."/>
            <person name="Powell A.J."/>
            <person name="Barry K."/>
            <person name="Miller A.N."/>
            <person name="Grigoriev I.V."/>
            <person name="Debuchy R."/>
            <person name="Gladieux P."/>
            <person name="Thoren M.H."/>
            <person name="Johannesson H."/>
        </authorList>
    </citation>
    <scope>NUCLEOTIDE SEQUENCE</scope>
    <source>
        <strain evidence="1">CBS 990.96</strain>
    </source>
</reference>
<accession>A0AAN7BSH3</accession>
<protein>
    <submittedName>
        <fullName evidence="1">Uncharacterized protein</fullName>
    </submittedName>
</protein>
<organism evidence="1 2">
    <name type="scientific">Podospora fimiseda</name>
    <dbReference type="NCBI Taxonomy" id="252190"/>
    <lineage>
        <taxon>Eukaryota</taxon>
        <taxon>Fungi</taxon>
        <taxon>Dikarya</taxon>
        <taxon>Ascomycota</taxon>
        <taxon>Pezizomycotina</taxon>
        <taxon>Sordariomycetes</taxon>
        <taxon>Sordariomycetidae</taxon>
        <taxon>Sordariales</taxon>
        <taxon>Podosporaceae</taxon>
        <taxon>Podospora</taxon>
    </lineage>
</organism>
<gene>
    <name evidence="1" type="ORF">QBC38DRAFT_141223</name>
</gene>
<dbReference type="Proteomes" id="UP001301958">
    <property type="component" value="Unassembled WGS sequence"/>
</dbReference>
<evidence type="ECO:0000313" key="2">
    <source>
        <dbReference type="Proteomes" id="UP001301958"/>
    </source>
</evidence>
<dbReference type="EMBL" id="MU865315">
    <property type="protein sequence ID" value="KAK4228789.1"/>
    <property type="molecule type" value="Genomic_DNA"/>
</dbReference>
<dbReference type="AlphaFoldDB" id="A0AAN7BSH3"/>
<keyword evidence="2" id="KW-1185">Reference proteome</keyword>
<sequence>MPSRERRRLDILFRAAQIVSCRQPFPAQSNFVCGGFCRFRSATKLLGQLATMRASWMVILRTTRLSADLPRRRSNPLLLTPLGLGTVQILKYPDQYIDRSSHVFHIIQEHRKLHAGYQVLLGGKLNHPHTNTLCENKKRQQSADSMTSPLFAECWSLHDNGLTGGVHYSPGDLSFDSSFDQTRSSILFDLKMDRGNTIPRALDWAVVRVICLF</sequence>